<feature type="compositionally biased region" description="Basic and acidic residues" evidence="1">
    <location>
        <begin position="64"/>
        <end position="80"/>
    </location>
</feature>
<name>A0A238Z4K3_9PSEU</name>
<proteinExistence type="predicted"/>
<keyword evidence="3" id="KW-1185">Reference proteome</keyword>
<evidence type="ECO:0000313" key="3">
    <source>
        <dbReference type="Proteomes" id="UP000198348"/>
    </source>
</evidence>
<dbReference type="RefSeq" id="WP_089302716.1">
    <property type="nucleotide sequence ID" value="NZ_FZNW01000019.1"/>
</dbReference>
<feature type="compositionally biased region" description="Basic and acidic residues" evidence="1">
    <location>
        <begin position="146"/>
        <end position="155"/>
    </location>
</feature>
<protein>
    <recommendedName>
        <fullName evidence="4">DUF5709 domain-containing protein</fullName>
    </recommendedName>
</protein>
<evidence type="ECO:0000256" key="1">
    <source>
        <dbReference type="SAM" id="MobiDB-lite"/>
    </source>
</evidence>
<feature type="region of interest" description="Disordered" evidence="1">
    <location>
        <begin position="1"/>
        <end position="155"/>
    </location>
</feature>
<sequence length="155" mass="17046">MADYEDPVTPPQDTGAPDEVESDPVALSSSEDLDEDQLRLDPLEKGAEPPEGWSAADRFGTTPFEHRQGEDLDERVRQEQPDPEVPDEAVPPEPLERTDSELSEAVDDVHQDTEQIDPGQPIPAIPTHGERHDQHADEAGGSLAESLREPGRESR</sequence>
<organism evidence="2 3">
    <name type="scientific">Haloechinothrix alba</name>
    <dbReference type="NCBI Taxonomy" id="664784"/>
    <lineage>
        <taxon>Bacteria</taxon>
        <taxon>Bacillati</taxon>
        <taxon>Actinomycetota</taxon>
        <taxon>Actinomycetes</taxon>
        <taxon>Pseudonocardiales</taxon>
        <taxon>Pseudonocardiaceae</taxon>
        <taxon>Haloechinothrix</taxon>
    </lineage>
</organism>
<dbReference type="EMBL" id="FZNW01000019">
    <property type="protein sequence ID" value="SNR78250.1"/>
    <property type="molecule type" value="Genomic_DNA"/>
</dbReference>
<evidence type="ECO:0000313" key="2">
    <source>
        <dbReference type="EMBL" id="SNR78250.1"/>
    </source>
</evidence>
<evidence type="ECO:0008006" key="4">
    <source>
        <dbReference type="Google" id="ProtNLM"/>
    </source>
</evidence>
<dbReference type="AlphaFoldDB" id="A0A238Z4K3"/>
<dbReference type="OrthoDB" id="4565554at2"/>
<accession>A0A238Z4K3</accession>
<reference evidence="3" key="1">
    <citation type="submission" date="2017-06" db="EMBL/GenBank/DDBJ databases">
        <authorList>
            <person name="Varghese N."/>
            <person name="Submissions S."/>
        </authorList>
    </citation>
    <scope>NUCLEOTIDE SEQUENCE [LARGE SCALE GENOMIC DNA]</scope>
    <source>
        <strain evidence="3">DSM 45207</strain>
    </source>
</reference>
<feature type="compositionally biased region" description="Basic and acidic residues" evidence="1">
    <location>
        <begin position="36"/>
        <end position="48"/>
    </location>
</feature>
<dbReference type="Proteomes" id="UP000198348">
    <property type="component" value="Unassembled WGS sequence"/>
</dbReference>
<feature type="compositionally biased region" description="Basic and acidic residues" evidence="1">
    <location>
        <begin position="128"/>
        <end position="138"/>
    </location>
</feature>
<gene>
    <name evidence="2" type="ORF">SAMN06265360_11931</name>
</gene>